<accession>A0AAW0F2R0</accession>
<evidence type="ECO:0000256" key="1">
    <source>
        <dbReference type="SAM" id="MobiDB-lite"/>
    </source>
</evidence>
<evidence type="ECO:0000313" key="3">
    <source>
        <dbReference type="Proteomes" id="UP001430356"/>
    </source>
</evidence>
<reference evidence="2 3" key="1">
    <citation type="journal article" date="2021" name="MBio">
        <title>A New Model Trypanosomatid, Novymonas esmeraldas: Genomic Perception of Its 'Candidatus Pandoraea novymonadis' Endosymbiont.</title>
        <authorList>
            <person name="Zakharova A."/>
            <person name="Saura A."/>
            <person name="Butenko A."/>
            <person name="Podesvova L."/>
            <person name="Warmusova S."/>
            <person name="Kostygov A.Y."/>
            <person name="Nenarokova A."/>
            <person name="Lukes J."/>
            <person name="Opperdoes F.R."/>
            <person name="Yurchenko V."/>
        </authorList>
    </citation>
    <scope>NUCLEOTIDE SEQUENCE [LARGE SCALE GENOMIC DNA]</scope>
    <source>
        <strain evidence="2 3">E262AT.01</strain>
    </source>
</reference>
<comment type="caution">
    <text evidence="2">The sequence shown here is derived from an EMBL/GenBank/DDBJ whole genome shotgun (WGS) entry which is preliminary data.</text>
</comment>
<evidence type="ECO:0000313" key="2">
    <source>
        <dbReference type="EMBL" id="KAK7199368.1"/>
    </source>
</evidence>
<feature type="region of interest" description="Disordered" evidence="1">
    <location>
        <begin position="41"/>
        <end position="106"/>
    </location>
</feature>
<feature type="compositionally biased region" description="Basic and acidic residues" evidence="1">
    <location>
        <begin position="1"/>
        <end position="10"/>
    </location>
</feature>
<dbReference type="Proteomes" id="UP001430356">
    <property type="component" value="Unassembled WGS sequence"/>
</dbReference>
<dbReference type="AlphaFoldDB" id="A0AAW0F2R0"/>
<feature type="compositionally biased region" description="Gly residues" evidence="1">
    <location>
        <begin position="43"/>
        <end position="88"/>
    </location>
</feature>
<gene>
    <name evidence="2" type="ORF">NESM_000910100</name>
</gene>
<dbReference type="EMBL" id="JAECZO010000320">
    <property type="protein sequence ID" value="KAK7199368.1"/>
    <property type="molecule type" value="Genomic_DNA"/>
</dbReference>
<keyword evidence="3" id="KW-1185">Reference proteome</keyword>
<proteinExistence type="predicted"/>
<name>A0AAW0F2R0_9TRYP</name>
<sequence length="106" mass="10363">MRELRDDVGRARQQSGGFRYLNPEVSRIKADINSFLRERGIRNRGGAGGGGGAGGYGGGAGGYGGRGGQGGRGGGGGRGGAYRGGGAADGNAAHLGGGESTHDSKN</sequence>
<protein>
    <submittedName>
        <fullName evidence="2">Uncharacterized protein</fullName>
    </submittedName>
</protein>
<organism evidence="2 3">
    <name type="scientific">Novymonas esmeraldas</name>
    <dbReference type="NCBI Taxonomy" id="1808958"/>
    <lineage>
        <taxon>Eukaryota</taxon>
        <taxon>Discoba</taxon>
        <taxon>Euglenozoa</taxon>
        <taxon>Kinetoplastea</taxon>
        <taxon>Metakinetoplastina</taxon>
        <taxon>Trypanosomatida</taxon>
        <taxon>Trypanosomatidae</taxon>
        <taxon>Novymonas</taxon>
    </lineage>
</organism>
<feature type="region of interest" description="Disordered" evidence="1">
    <location>
        <begin position="1"/>
        <end position="20"/>
    </location>
</feature>